<evidence type="ECO:0000313" key="5">
    <source>
        <dbReference type="Proteomes" id="UP000749293"/>
    </source>
</evidence>
<keyword evidence="2" id="KW-0479">Metal-binding</keyword>
<protein>
    <submittedName>
        <fullName evidence="4">2-keto-4-pentenoate hydratase/2-oxohepta-3-ene-1,7-dioic acid hydratase (Catechol pathway)</fullName>
    </submittedName>
</protein>
<evidence type="ECO:0000256" key="2">
    <source>
        <dbReference type="ARBA" id="ARBA00022723"/>
    </source>
</evidence>
<comment type="caution">
    <text evidence="4">The sequence shown here is derived from an EMBL/GenBank/DDBJ whole genome shotgun (WGS) entry which is preliminary data.</text>
</comment>
<evidence type="ECO:0000259" key="3">
    <source>
        <dbReference type="Pfam" id="PF01557"/>
    </source>
</evidence>
<organism evidence="4 5">
    <name type="scientific">Geosmithia morbida</name>
    <dbReference type="NCBI Taxonomy" id="1094350"/>
    <lineage>
        <taxon>Eukaryota</taxon>
        <taxon>Fungi</taxon>
        <taxon>Dikarya</taxon>
        <taxon>Ascomycota</taxon>
        <taxon>Pezizomycotina</taxon>
        <taxon>Sordariomycetes</taxon>
        <taxon>Hypocreomycetidae</taxon>
        <taxon>Hypocreales</taxon>
        <taxon>Bionectriaceae</taxon>
        <taxon>Geosmithia</taxon>
    </lineage>
</organism>
<dbReference type="GO" id="GO:0050163">
    <property type="term" value="F:oxaloacetate tautomerase activity"/>
    <property type="evidence" value="ECO:0007669"/>
    <property type="project" value="UniProtKB-ARBA"/>
</dbReference>
<dbReference type="AlphaFoldDB" id="A0A9P5D0E4"/>
<feature type="domain" description="Fumarylacetoacetase-like C-terminal" evidence="3">
    <location>
        <begin position="83"/>
        <end position="285"/>
    </location>
</feature>
<dbReference type="EMBL" id="JAANYQ010000008">
    <property type="protein sequence ID" value="KAF4122643.1"/>
    <property type="molecule type" value="Genomic_DNA"/>
</dbReference>
<dbReference type="Gene3D" id="3.90.850.10">
    <property type="entry name" value="Fumarylacetoacetase-like, C-terminal domain"/>
    <property type="match status" value="1"/>
</dbReference>
<dbReference type="RefSeq" id="XP_035321295.1">
    <property type="nucleotide sequence ID" value="XM_035468915.1"/>
</dbReference>
<dbReference type="InterPro" id="IPR036663">
    <property type="entry name" value="Fumarylacetoacetase_C_sf"/>
</dbReference>
<name>A0A9P5D0E4_9HYPO</name>
<comment type="similarity">
    <text evidence="1">Belongs to the FAH family.</text>
</comment>
<dbReference type="GO" id="GO:0006107">
    <property type="term" value="P:oxaloacetate metabolic process"/>
    <property type="evidence" value="ECO:0007669"/>
    <property type="project" value="UniProtKB-ARBA"/>
</dbReference>
<dbReference type="Pfam" id="PF01557">
    <property type="entry name" value="FAA_hydrolase"/>
    <property type="match status" value="1"/>
</dbReference>
<dbReference type="GeneID" id="55973173"/>
<proteinExistence type="inferred from homology"/>
<accession>A0A9P5D0E4</accession>
<evidence type="ECO:0000256" key="1">
    <source>
        <dbReference type="ARBA" id="ARBA00010211"/>
    </source>
</evidence>
<dbReference type="FunFam" id="3.90.850.10:FF:000002">
    <property type="entry name" value="2-hydroxyhepta-2,4-diene-1,7-dioate isomerase"/>
    <property type="match status" value="1"/>
</dbReference>
<feature type="non-terminal residue" evidence="4">
    <location>
        <position position="1"/>
    </location>
</feature>
<dbReference type="InterPro" id="IPR011234">
    <property type="entry name" value="Fumarylacetoacetase-like_C"/>
</dbReference>
<sequence length="285" mass="30434">MTSVKPRADGLTASQRLVRFVATDGQVYYGDAVLPAGETDISKARTARIIDGDVLGRHHVTDQVATIRHLLSPLSPSQTGTLRCLGLNYALHAKETGLPEPGYPVLFYKPVTSTAGPSDPIPVPLVAQESAGLDYECELVVVVGRRCTGVSETDALDYVLGYSVGDDVSHRDWQINRGGGQWSLGKGFDGWAPYGPGIVSAKTIKDPQGLRIWTKLNGQTVQNSSTSDMIFNVRKIISFLSQGVTLLPGDLIFTGTPSGVGMGRKPQLWLKDGDVVEVGLEGVGT</sequence>
<gene>
    <name evidence="4" type="ORF">GMORB2_6950</name>
</gene>
<dbReference type="GO" id="GO:0046872">
    <property type="term" value="F:metal ion binding"/>
    <property type="evidence" value="ECO:0007669"/>
    <property type="project" value="UniProtKB-KW"/>
</dbReference>
<dbReference type="PANTHER" id="PTHR11820:SF112">
    <property type="entry name" value="FUMARYLACETOACETATE HYDROLASE FAMILY PROTEIN (AFU_ORTHOLOGUE AFUA_1G02370)-RELATED"/>
    <property type="match status" value="1"/>
</dbReference>
<evidence type="ECO:0000313" key="4">
    <source>
        <dbReference type="EMBL" id="KAF4122643.1"/>
    </source>
</evidence>
<dbReference type="Proteomes" id="UP000749293">
    <property type="component" value="Unassembled WGS sequence"/>
</dbReference>
<keyword evidence="5" id="KW-1185">Reference proteome</keyword>
<dbReference type="PANTHER" id="PTHR11820">
    <property type="entry name" value="ACYLPYRUVASE"/>
    <property type="match status" value="1"/>
</dbReference>
<dbReference type="SUPFAM" id="SSF56529">
    <property type="entry name" value="FAH"/>
    <property type="match status" value="1"/>
</dbReference>
<dbReference type="OrthoDB" id="411064at2759"/>
<reference evidence="4" key="1">
    <citation type="submission" date="2020-03" db="EMBL/GenBank/DDBJ databases">
        <title>Site-based positive gene gene selection in Geosmithia morbida across the United States reveals a broad range of putative effectors and factors for local host and environmental adapation.</title>
        <authorList>
            <person name="Onufrak A."/>
            <person name="Murdoch R.W."/>
            <person name="Gazis R."/>
            <person name="Huff M."/>
            <person name="Staton M."/>
            <person name="Klingeman W."/>
            <person name="Hadziabdic D."/>
        </authorList>
    </citation>
    <scope>NUCLEOTIDE SEQUENCE</scope>
    <source>
        <strain evidence="4">1262</strain>
    </source>
</reference>